<dbReference type="GO" id="GO:0003939">
    <property type="term" value="F:L-iditol 2-dehydrogenase (NAD+) activity"/>
    <property type="evidence" value="ECO:0007669"/>
    <property type="project" value="TreeGrafter"/>
</dbReference>
<dbReference type="PANTHER" id="PTHR43161:SF9">
    <property type="entry name" value="SORBITOL DEHYDROGENASE"/>
    <property type="match status" value="1"/>
</dbReference>
<dbReference type="Pfam" id="PF08240">
    <property type="entry name" value="ADH_N"/>
    <property type="match status" value="1"/>
</dbReference>
<dbReference type="Pfam" id="PF00107">
    <property type="entry name" value="ADH_zinc_N"/>
    <property type="match status" value="1"/>
</dbReference>
<keyword evidence="6" id="KW-0520">NAD</keyword>
<dbReference type="Gene3D" id="3.40.50.720">
    <property type="entry name" value="NAD(P)-binding Rossmann-like Domain"/>
    <property type="match status" value="1"/>
</dbReference>
<keyword evidence="3 9" id="KW-0479">Metal-binding</keyword>
<dbReference type="SMART" id="SM00829">
    <property type="entry name" value="PKS_ER"/>
    <property type="match status" value="1"/>
</dbReference>
<dbReference type="Gene3D" id="3.90.180.10">
    <property type="entry name" value="Medium-chain alcohol dehydrogenases, catalytic domain"/>
    <property type="match status" value="2"/>
</dbReference>
<evidence type="ECO:0000259" key="10">
    <source>
        <dbReference type="SMART" id="SM00829"/>
    </source>
</evidence>
<feature type="domain" description="Enoyl reductase (ER)" evidence="10">
    <location>
        <begin position="14"/>
        <end position="312"/>
    </location>
</feature>
<dbReference type="PROSITE" id="PS00059">
    <property type="entry name" value="ADH_ZINC"/>
    <property type="match status" value="1"/>
</dbReference>
<dbReference type="SUPFAM" id="SSF51735">
    <property type="entry name" value="NAD(P)-binding Rossmann-fold domains"/>
    <property type="match status" value="1"/>
</dbReference>
<keyword evidence="5" id="KW-0560">Oxidoreductase</keyword>
<organism evidence="11 12">
    <name type="scientific">Nephila pilipes</name>
    <name type="common">Giant wood spider</name>
    <name type="synonym">Nephila maculata</name>
    <dbReference type="NCBI Taxonomy" id="299642"/>
    <lineage>
        <taxon>Eukaryota</taxon>
        <taxon>Metazoa</taxon>
        <taxon>Ecdysozoa</taxon>
        <taxon>Arthropoda</taxon>
        <taxon>Chelicerata</taxon>
        <taxon>Arachnida</taxon>
        <taxon>Araneae</taxon>
        <taxon>Araneomorphae</taxon>
        <taxon>Entelegynae</taxon>
        <taxon>Araneoidea</taxon>
        <taxon>Nephilidae</taxon>
        <taxon>Nephila</taxon>
    </lineage>
</organism>
<dbReference type="InterPro" id="IPR045306">
    <property type="entry name" value="SDH-like"/>
</dbReference>
<protein>
    <recommendedName>
        <fullName evidence="7">Sorbitol dehydrogenase</fullName>
    </recommendedName>
    <alternativeName>
        <fullName evidence="8">Polyol dehydrogenase</fullName>
    </alternativeName>
</protein>
<gene>
    <name evidence="11" type="primary">SORD</name>
    <name evidence="11" type="ORF">NPIL_434691</name>
</gene>
<evidence type="ECO:0000313" key="12">
    <source>
        <dbReference type="Proteomes" id="UP000887013"/>
    </source>
</evidence>
<comment type="cofactor">
    <cofactor evidence="1 9">
        <name>Zn(2+)</name>
        <dbReference type="ChEBI" id="CHEBI:29105"/>
    </cofactor>
</comment>
<proteinExistence type="inferred from homology"/>
<keyword evidence="4 9" id="KW-0862">Zinc</keyword>
<evidence type="ECO:0000313" key="11">
    <source>
        <dbReference type="EMBL" id="GFU22585.1"/>
    </source>
</evidence>
<evidence type="ECO:0000256" key="7">
    <source>
        <dbReference type="ARBA" id="ARBA00026132"/>
    </source>
</evidence>
<sequence length="317" mass="33760">MTTKNLCAVLKGKGDLCLENRPVPVPLPNEVLIAVHTVGICGSDIHLWKHGGIGNFTIQNPIVLGHESSGVVVKTGSLVKHLKPDLYWKLNQRKHLLISNFNEKLPSNVSLEEGSLMEPLAVAVHACRRAEITAGKSVLICGAGAIGLVNLLTCKAMGATKICITDISEKRLEIAKTLGATHQICVKDVDTKTAAEQIKSKLGGSPDVTLECSGAEVSLRLAIKVAKSGGVVMMVGLGASEITIPIIEATVREVDIKGIYRYANCFPIALELVSSGAINVKPIITNLFHIEDVHKAFETAQLGTDGAIKVLVRCQLT</sequence>
<evidence type="ECO:0000256" key="3">
    <source>
        <dbReference type="ARBA" id="ARBA00022723"/>
    </source>
</evidence>
<dbReference type="GO" id="GO:0008270">
    <property type="term" value="F:zinc ion binding"/>
    <property type="evidence" value="ECO:0007669"/>
    <property type="project" value="InterPro"/>
</dbReference>
<keyword evidence="12" id="KW-1185">Reference proteome</keyword>
<dbReference type="GO" id="GO:0006062">
    <property type="term" value="P:sorbitol catabolic process"/>
    <property type="evidence" value="ECO:0007669"/>
    <property type="project" value="TreeGrafter"/>
</dbReference>
<evidence type="ECO:0000256" key="5">
    <source>
        <dbReference type="ARBA" id="ARBA00023002"/>
    </source>
</evidence>
<dbReference type="Proteomes" id="UP000887013">
    <property type="component" value="Unassembled WGS sequence"/>
</dbReference>
<dbReference type="InterPro" id="IPR013154">
    <property type="entry name" value="ADH-like_N"/>
</dbReference>
<dbReference type="EMBL" id="BMAW01031746">
    <property type="protein sequence ID" value="GFU22585.1"/>
    <property type="molecule type" value="Genomic_DNA"/>
</dbReference>
<dbReference type="InterPro" id="IPR013149">
    <property type="entry name" value="ADH-like_C"/>
</dbReference>
<dbReference type="SUPFAM" id="SSF50129">
    <property type="entry name" value="GroES-like"/>
    <property type="match status" value="1"/>
</dbReference>
<evidence type="ECO:0000256" key="4">
    <source>
        <dbReference type="ARBA" id="ARBA00022833"/>
    </source>
</evidence>
<comment type="caution">
    <text evidence="11">The sequence shown here is derived from an EMBL/GenBank/DDBJ whole genome shotgun (WGS) entry which is preliminary data.</text>
</comment>
<dbReference type="OrthoDB" id="1879366at2759"/>
<dbReference type="InterPro" id="IPR002328">
    <property type="entry name" value="ADH_Zn_CS"/>
</dbReference>
<dbReference type="InterPro" id="IPR011032">
    <property type="entry name" value="GroES-like_sf"/>
</dbReference>
<comment type="similarity">
    <text evidence="2 9">Belongs to the zinc-containing alcohol dehydrogenase family.</text>
</comment>
<dbReference type="InterPro" id="IPR036291">
    <property type="entry name" value="NAD(P)-bd_dom_sf"/>
</dbReference>
<evidence type="ECO:0000256" key="2">
    <source>
        <dbReference type="ARBA" id="ARBA00008072"/>
    </source>
</evidence>
<accession>A0A8X6UI33</accession>
<dbReference type="CDD" id="cd05285">
    <property type="entry name" value="sorbitol_DH"/>
    <property type="match status" value="1"/>
</dbReference>
<reference evidence="11" key="1">
    <citation type="submission" date="2020-08" db="EMBL/GenBank/DDBJ databases">
        <title>Multicomponent nature underlies the extraordinary mechanical properties of spider dragline silk.</title>
        <authorList>
            <person name="Kono N."/>
            <person name="Nakamura H."/>
            <person name="Mori M."/>
            <person name="Yoshida Y."/>
            <person name="Ohtoshi R."/>
            <person name="Malay A.D."/>
            <person name="Moran D.A.P."/>
            <person name="Tomita M."/>
            <person name="Numata K."/>
            <person name="Arakawa K."/>
        </authorList>
    </citation>
    <scope>NUCLEOTIDE SEQUENCE</scope>
</reference>
<name>A0A8X6UI33_NEPPI</name>
<evidence type="ECO:0000256" key="9">
    <source>
        <dbReference type="RuleBase" id="RU361277"/>
    </source>
</evidence>
<evidence type="ECO:0000256" key="8">
    <source>
        <dbReference type="ARBA" id="ARBA00032485"/>
    </source>
</evidence>
<dbReference type="AlphaFoldDB" id="A0A8X6UI33"/>
<dbReference type="InterPro" id="IPR020843">
    <property type="entry name" value="ER"/>
</dbReference>
<dbReference type="FunFam" id="3.40.50.720:FF:000068">
    <property type="entry name" value="Sorbitol dehydrogenase"/>
    <property type="match status" value="1"/>
</dbReference>
<evidence type="ECO:0000256" key="6">
    <source>
        <dbReference type="ARBA" id="ARBA00023027"/>
    </source>
</evidence>
<evidence type="ECO:0000256" key="1">
    <source>
        <dbReference type="ARBA" id="ARBA00001947"/>
    </source>
</evidence>
<dbReference type="PANTHER" id="PTHR43161">
    <property type="entry name" value="SORBITOL DEHYDROGENASE"/>
    <property type="match status" value="1"/>
</dbReference>